<evidence type="ECO:0000313" key="1">
    <source>
        <dbReference type="EMBL" id="THD00389.1"/>
    </source>
</evidence>
<dbReference type="VEuPathDB" id="FungiDB:EYZ11_000116"/>
<organism evidence="1 2">
    <name type="scientific">Aspergillus tanneri</name>
    <dbReference type="NCBI Taxonomy" id="1220188"/>
    <lineage>
        <taxon>Eukaryota</taxon>
        <taxon>Fungi</taxon>
        <taxon>Dikarya</taxon>
        <taxon>Ascomycota</taxon>
        <taxon>Pezizomycotina</taxon>
        <taxon>Eurotiomycetes</taxon>
        <taxon>Eurotiomycetidae</taxon>
        <taxon>Eurotiales</taxon>
        <taxon>Aspergillaceae</taxon>
        <taxon>Aspergillus</taxon>
        <taxon>Aspergillus subgen. Circumdati</taxon>
    </lineage>
</organism>
<gene>
    <name evidence="1" type="ORF">EYZ11_000116</name>
</gene>
<evidence type="ECO:0000313" key="2">
    <source>
        <dbReference type="Proteomes" id="UP000308092"/>
    </source>
</evidence>
<reference evidence="1 2" key="1">
    <citation type="submission" date="2019-03" db="EMBL/GenBank/DDBJ databases">
        <title>The genome sequence of a newly discovered highly antifungal drug resistant Aspergillus species, Aspergillus tanneri NIH 1004.</title>
        <authorList>
            <person name="Mounaud S."/>
            <person name="Singh I."/>
            <person name="Joardar V."/>
            <person name="Pakala S."/>
            <person name="Pakala S."/>
            <person name="Venepally P."/>
            <person name="Hoover J."/>
            <person name="Nierman W."/>
            <person name="Chung J."/>
            <person name="Losada L."/>
        </authorList>
    </citation>
    <scope>NUCLEOTIDE SEQUENCE [LARGE SCALE GENOMIC DNA]</scope>
    <source>
        <strain evidence="1 2">NIH1004</strain>
    </source>
</reference>
<dbReference type="EMBL" id="SOSA01000002">
    <property type="protein sequence ID" value="THD00389.1"/>
    <property type="molecule type" value="Genomic_DNA"/>
</dbReference>
<accession>A0A4S3JXW8</accession>
<proteinExistence type="predicted"/>
<name>A0A4S3JXW8_9EURO</name>
<comment type="caution">
    <text evidence="1">The sequence shown here is derived from an EMBL/GenBank/DDBJ whole genome shotgun (WGS) entry which is preliminary data.</text>
</comment>
<dbReference type="AlphaFoldDB" id="A0A4S3JXW8"/>
<keyword evidence="2" id="KW-1185">Reference proteome</keyword>
<sequence length="82" mass="9325">MPQFHIIITGCMTPQKVQEIADLSSLPEVKWTTTTYFGLEFEIHDITKVMKEPCTTLYTVLHDLHLPQIQLLSATHPPGVIH</sequence>
<protein>
    <submittedName>
        <fullName evidence="1">Uncharacterized protein</fullName>
    </submittedName>
</protein>
<dbReference type="Proteomes" id="UP000308092">
    <property type="component" value="Unassembled WGS sequence"/>
</dbReference>